<evidence type="ECO:0000256" key="1">
    <source>
        <dbReference type="SAM" id="Coils"/>
    </source>
</evidence>
<feature type="compositionally biased region" description="Basic and acidic residues" evidence="2">
    <location>
        <begin position="110"/>
        <end position="182"/>
    </location>
</feature>
<keyword evidence="4" id="KW-1185">Reference proteome</keyword>
<comment type="caution">
    <text evidence="3">The sequence shown here is derived from an EMBL/GenBank/DDBJ whole genome shotgun (WGS) entry which is preliminary data.</text>
</comment>
<dbReference type="EMBL" id="JARBJD010000318">
    <property type="protein sequence ID" value="KAK2944015.1"/>
    <property type="molecule type" value="Genomic_DNA"/>
</dbReference>
<name>A0ABQ9WWW2_9EUKA</name>
<feature type="coiled-coil region" evidence="1">
    <location>
        <begin position="20"/>
        <end position="47"/>
    </location>
</feature>
<sequence>MADRPKVPVSVTSEFPLFTLQFYENEEEEAKKKNQNGKRKMRAMKKRKLKNTPNLMLLFLKSRSNNPTLAEKSSIHSRHHCLQFRQNRLHKQKKTEAEIREAIERLTRQGEEIRDKREQAAREKEKNETPKTKQITEKEKTKIVNKLYEDAKRRNEEQRKKEEEKRRQQEEEEAKLEKEVKKKYGKATQRNYVHCKELTLQIG</sequence>
<gene>
    <name evidence="3" type="ORF">BLNAU_21063</name>
</gene>
<protein>
    <submittedName>
        <fullName evidence="3">Uncharacterized protein</fullName>
    </submittedName>
</protein>
<evidence type="ECO:0000313" key="3">
    <source>
        <dbReference type="EMBL" id="KAK2944015.1"/>
    </source>
</evidence>
<feature type="region of interest" description="Disordered" evidence="2">
    <location>
        <begin position="110"/>
        <end position="186"/>
    </location>
</feature>
<evidence type="ECO:0000313" key="4">
    <source>
        <dbReference type="Proteomes" id="UP001281761"/>
    </source>
</evidence>
<dbReference type="Proteomes" id="UP001281761">
    <property type="component" value="Unassembled WGS sequence"/>
</dbReference>
<proteinExistence type="predicted"/>
<organism evidence="3 4">
    <name type="scientific">Blattamonas nauphoetae</name>
    <dbReference type="NCBI Taxonomy" id="2049346"/>
    <lineage>
        <taxon>Eukaryota</taxon>
        <taxon>Metamonada</taxon>
        <taxon>Preaxostyla</taxon>
        <taxon>Oxymonadida</taxon>
        <taxon>Blattamonas</taxon>
    </lineage>
</organism>
<evidence type="ECO:0000256" key="2">
    <source>
        <dbReference type="SAM" id="MobiDB-lite"/>
    </source>
</evidence>
<reference evidence="3 4" key="1">
    <citation type="journal article" date="2022" name="bioRxiv">
        <title>Genomics of Preaxostyla Flagellates Illuminates Evolutionary Transitions and the Path Towards Mitochondrial Loss.</title>
        <authorList>
            <person name="Novak L.V.F."/>
            <person name="Treitli S.C."/>
            <person name="Pyrih J."/>
            <person name="Halakuc P."/>
            <person name="Pipaliya S.V."/>
            <person name="Vacek V."/>
            <person name="Brzon O."/>
            <person name="Soukal P."/>
            <person name="Eme L."/>
            <person name="Dacks J.B."/>
            <person name="Karnkowska A."/>
            <person name="Elias M."/>
            <person name="Hampl V."/>
        </authorList>
    </citation>
    <scope>NUCLEOTIDE SEQUENCE [LARGE SCALE GENOMIC DNA]</scope>
    <source>
        <strain evidence="3">NAU3</strain>
        <tissue evidence="3">Gut</tissue>
    </source>
</reference>
<keyword evidence="1" id="KW-0175">Coiled coil</keyword>
<accession>A0ABQ9WWW2</accession>